<reference evidence="2" key="2">
    <citation type="submission" date="2015-06" db="UniProtKB">
        <authorList>
            <consortium name="EnsemblPlants"/>
        </authorList>
    </citation>
    <scope>IDENTIFICATION</scope>
    <source>
        <strain evidence="2">DM1-3 516 R44</strain>
    </source>
</reference>
<reference evidence="3" key="1">
    <citation type="journal article" date="2011" name="Nature">
        <title>Genome sequence and analysis of the tuber crop potato.</title>
        <authorList>
            <consortium name="The Potato Genome Sequencing Consortium"/>
        </authorList>
    </citation>
    <scope>NUCLEOTIDE SEQUENCE [LARGE SCALE GENOMIC DNA]</scope>
    <source>
        <strain evidence="3">cv. DM1-3 516 R44</strain>
    </source>
</reference>
<dbReference type="PANTHER" id="PTHR33133">
    <property type="entry name" value="OS08G0107100 PROTEIN-RELATED"/>
    <property type="match status" value="1"/>
</dbReference>
<evidence type="ECO:0000313" key="3">
    <source>
        <dbReference type="Proteomes" id="UP000011115"/>
    </source>
</evidence>
<feature type="transmembrane region" description="Helical" evidence="1">
    <location>
        <begin position="247"/>
        <end position="276"/>
    </location>
</feature>
<dbReference type="OMA" id="RAIFRSH"/>
<organism evidence="2 3">
    <name type="scientific">Solanum tuberosum</name>
    <name type="common">Potato</name>
    <dbReference type="NCBI Taxonomy" id="4113"/>
    <lineage>
        <taxon>Eukaryota</taxon>
        <taxon>Viridiplantae</taxon>
        <taxon>Streptophyta</taxon>
        <taxon>Embryophyta</taxon>
        <taxon>Tracheophyta</taxon>
        <taxon>Spermatophyta</taxon>
        <taxon>Magnoliopsida</taxon>
        <taxon>eudicotyledons</taxon>
        <taxon>Gunneridae</taxon>
        <taxon>Pentapetalae</taxon>
        <taxon>asterids</taxon>
        <taxon>lamiids</taxon>
        <taxon>Solanales</taxon>
        <taxon>Solanaceae</taxon>
        <taxon>Solanoideae</taxon>
        <taxon>Solaneae</taxon>
        <taxon>Solanum</taxon>
    </lineage>
</organism>
<dbReference type="Gramene" id="PGSC0003DMT400073018">
    <property type="protein sequence ID" value="PGSC0003DMT400073018"/>
    <property type="gene ID" value="PGSC0003DMG400028404"/>
</dbReference>
<sequence>MLITSSSINSICFPSIFISHQSSSSSSSSLMSSSTENGNGIPLCREILNLSTLINKANSEHFDVLTIFFLLPFLFTPTVYPSFHLALFHPDYHFNNKLIQFEISLSNFEIIALIICTLYFTLFFLCAVATFTYSAVQASYRRPINVVSSIKSIRNSFFRLLSTFIISHTILISITLIFALVLALISRLIQLKYDLNHLTIFALIVLVPILVWLQVNWSLAYVVAVVESKQGYETLRRSAYLVKGVGVRSIALSLVLFYGLVVGGMVVGGSMLFFIMCTSDQWIISAVILPILVISVVISYKTMKQYLVGNAVLYMYCNDFNGEKLPLEIGDNECSDEYQSLNTVSYFSVIFFAKNI</sequence>
<dbReference type="PaxDb" id="4113-PGSC0003DMT400073018"/>
<feature type="transmembrane region" description="Helical" evidence="1">
    <location>
        <begin position="110"/>
        <end position="136"/>
    </location>
</feature>
<feature type="transmembrane region" description="Helical" evidence="1">
    <location>
        <begin position="64"/>
        <end position="90"/>
    </location>
</feature>
<dbReference type="PANTHER" id="PTHR33133:SF47">
    <property type="match status" value="1"/>
</dbReference>
<dbReference type="EnsemblPlants" id="PGSC0003DMT400073018">
    <property type="protein sequence ID" value="PGSC0003DMT400073018"/>
    <property type="gene ID" value="PGSC0003DMG400028404"/>
</dbReference>
<protein>
    <submittedName>
        <fullName evidence="2">Uncharacterized protein</fullName>
    </submittedName>
</protein>
<keyword evidence="1" id="KW-0812">Transmembrane</keyword>
<keyword evidence="1" id="KW-1133">Transmembrane helix</keyword>
<proteinExistence type="predicted"/>
<feature type="transmembrane region" description="Helical" evidence="1">
    <location>
        <begin position="198"/>
        <end position="226"/>
    </location>
</feature>
<keyword evidence="3" id="KW-1185">Reference proteome</keyword>
<dbReference type="GO" id="GO:0016020">
    <property type="term" value="C:membrane"/>
    <property type="evidence" value="ECO:0000318"/>
    <property type="project" value="GO_Central"/>
</dbReference>
<dbReference type="InParanoid" id="M1CRE2"/>
<dbReference type="Proteomes" id="UP000011115">
    <property type="component" value="Unassembled WGS sequence"/>
</dbReference>
<feature type="transmembrane region" description="Helical" evidence="1">
    <location>
        <begin position="282"/>
        <end position="300"/>
    </location>
</feature>
<accession>M1CRE2</accession>
<dbReference type="eggNOG" id="ENOG502QPWS">
    <property type="taxonomic scope" value="Eukaryota"/>
</dbReference>
<evidence type="ECO:0000313" key="2">
    <source>
        <dbReference type="EnsemblPlants" id="PGSC0003DMT400073018"/>
    </source>
</evidence>
<dbReference type="AlphaFoldDB" id="M1CRE2"/>
<dbReference type="HOGENOM" id="CLU_072929_0_0_1"/>
<feature type="transmembrane region" description="Helical" evidence="1">
    <location>
        <begin position="157"/>
        <end position="186"/>
    </location>
</feature>
<evidence type="ECO:0000256" key="1">
    <source>
        <dbReference type="SAM" id="Phobius"/>
    </source>
</evidence>
<keyword evidence="1" id="KW-0472">Membrane</keyword>
<name>M1CRE2_SOLTU</name>